<dbReference type="SUPFAM" id="SSF56935">
    <property type="entry name" value="Porins"/>
    <property type="match status" value="1"/>
</dbReference>
<evidence type="ECO:0000256" key="2">
    <source>
        <dbReference type="ARBA" id="ARBA00022448"/>
    </source>
</evidence>
<evidence type="ECO:0000256" key="12">
    <source>
        <dbReference type="RuleBase" id="RU003357"/>
    </source>
</evidence>
<evidence type="ECO:0000256" key="6">
    <source>
        <dbReference type="ARBA" id="ARBA00022729"/>
    </source>
</evidence>
<organism evidence="16 17">
    <name type="scientific">Sphingomonas aerolata</name>
    <dbReference type="NCBI Taxonomy" id="185951"/>
    <lineage>
        <taxon>Bacteria</taxon>
        <taxon>Pseudomonadati</taxon>
        <taxon>Pseudomonadota</taxon>
        <taxon>Alphaproteobacteria</taxon>
        <taxon>Sphingomonadales</taxon>
        <taxon>Sphingomonadaceae</taxon>
        <taxon>Sphingomonas</taxon>
    </lineage>
</organism>
<dbReference type="InterPro" id="IPR037066">
    <property type="entry name" value="Plug_dom_sf"/>
</dbReference>
<dbReference type="AlphaFoldDB" id="A0A2T4YUI8"/>
<dbReference type="EMBL" id="PZZN01000001">
    <property type="protein sequence ID" value="PTM47421.1"/>
    <property type="molecule type" value="Genomic_DNA"/>
</dbReference>
<dbReference type="InterPro" id="IPR039426">
    <property type="entry name" value="TonB-dep_rcpt-like"/>
</dbReference>
<accession>A0A2T4YUI8</accession>
<evidence type="ECO:0000259" key="15">
    <source>
        <dbReference type="Pfam" id="PF07715"/>
    </source>
</evidence>
<comment type="similarity">
    <text evidence="12">Belongs to the TonB-dependent receptor family.</text>
</comment>
<evidence type="ECO:0000256" key="11">
    <source>
        <dbReference type="ARBA" id="ARBA00023237"/>
    </source>
</evidence>
<dbReference type="Pfam" id="PF07715">
    <property type="entry name" value="Plug"/>
    <property type="match status" value="1"/>
</dbReference>
<evidence type="ECO:0000256" key="3">
    <source>
        <dbReference type="ARBA" id="ARBA00022452"/>
    </source>
</evidence>
<keyword evidence="9 12" id="KW-0798">TonB box</keyword>
<keyword evidence="17" id="KW-1185">Reference proteome</keyword>
<evidence type="ECO:0000259" key="14">
    <source>
        <dbReference type="Pfam" id="PF00593"/>
    </source>
</evidence>
<comment type="subcellular location">
    <subcellularLocation>
        <location evidence="1">Cell outer membrane</location>
        <topology evidence="1">Multi-pass membrane protein</topology>
    </subcellularLocation>
</comment>
<evidence type="ECO:0000256" key="9">
    <source>
        <dbReference type="ARBA" id="ARBA00023077"/>
    </source>
</evidence>
<dbReference type="Pfam" id="PF00593">
    <property type="entry name" value="TonB_dep_Rec_b-barrel"/>
    <property type="match status" value="1"/>
</dbReference>
<dbReference type="InterPro" id="IPR012910">
    <property type="entry name" value="Plug_dom"/>
</dbReference>
<keyword evidence="3" id="KW-1134">Transmembrane beta strand</keyword>
<gene>
    <name evidence="16" type="ORF">C8J24_0818</name>
</gene>
<evidence type="ECO:0000256" key="13">
    <source>
        <dbReference type="SAM" id="SignalP"/>
    </source>
</evidence>
<keyword evidence="10 12" id="KW-0472">Membrane</keyword>
<dbReference type="GO" id="GO:0009279">
    <property type="term" value="C:cell outer membrane"/>
    <property type="evidence" value="ECO:0007669"/>
    <property type="project" value="UniProtKB-SubCell"/>
</dbReference>
<feature type="domain" description="TonB-dependent receptor-like beta-barrel" evidence="14">
    <location>
        <begin position="266"/>
        <end position="727"/>
    </location>
</feature>
<keyword evidence="5" id="KW-0812">Transmembrane</keyword>
<dbReference type="InterPro" id="IPR000531">
    <property type="entry name" value="Beta-barrel_TonB"/>
</dbReference>
<dbReference type="GO" id="GO:0015344">
    <property type="term" value="F:siderophore uptake transmembrane transporter activity"/>
    <property type="evidence" value="ECO:0007669"/>
    <property type="project" value="TreeGrafter"/>
</dbReference>
<keyword evidence="4" id="KW-0410">Iron transport</keyword>
<dbReference type="PANTHER" id="PTHR32552:SF89">
    <property type="entry name" value="CATECHOLATE SIDEROPHORE RECEPTOR FIU"/>
    <property type="match status" value="1"/>
</dbReference>
<name>A0A2T4YUI8_9SPHN</name>
<keyword evidence="2" id="KW-0813">Transport</keyword>
<dbReference type="InterPro" id="IPR036942">
    <property type="entry name" value="Beta-barrel_TonB_sf"/>
</dbReference>
<keyword evidence="8" id="KW-0406">Ion transport</keyword>
<sequence length="777" mass="82750">MILRFDLMTGRPPRVACTALAVALAAVVAFAPASAQTQADSRDGADPVDIRVVGLLDPEGLLPDQTVPKSESAIAAAFITKQAPTLNAFQLVNLLPGATVASSDPYGLSTSSSLTLRGLGQDEIGVTMEGAPQNDIGYYYAYPSQFADTENLQRIALAQGAVDIASPTLGGAGGSLSLWLDDPSAAPRGLVDLSIGSYAARRGFVRLDSGRIGQTGLRAFVSYSNTRANNWRGAGHDTRQHVDAKLLGEWGNGNRASLALSFNDANSSTYRSPTLAEWRAQGRDFNFDARYSAGNTNYWRLYRAPFRNLYASAPVHLALGAGVTLDSTSYLQFGYGNSPYGTQLGTTGNFLGIEPLADPIALPGAVDGVATVLGNYTGDQRRAGTVNTLTIERGIHRLTAGLWFDHGTDRVVQSYTAVGADGEPADRWGYRAKAIRTADGRLLAYENQRTVTVTKAAFLADHVTLTPRLAVDIGFKGVNVLRSGRNYLPGPQDRVRLDSFAALPRAAVHYEIDDRQQLFANITTNFRTPNEFKLYDSYAGGALVSAGTTALKNEYAVSQELGYRYIGTALSASVTGFHYDFRNRQLATVINNGGALVNSTLNAGGQSSYGIDAEIDYRPARGVSVYVSGEYLRARISDDLPVGDDYLPTRGRHAVSSPTVQVGGGGTYDDGRLFGSFVVKYVGRQYATFVNDESIKGYATLDLSVGVHLASMLDGKRTDLRLNAINVTDPRVLAGVQSVSTNARDVIGRGGTLIAGSAPTYYVGSGAAVMATISRGL</sequence>
<protein>
    <submittedName>
        <fullName evidence="16">Iron complex outermembrane receptor protein</fullName>
    </submittedName>
</protein>
<evidence type="ECO:0000256" key="8">
    <source>
        <dbReference type="ARBA" id="ARBA00023065"/>
    </source>
</evidence>
<keyword evidence="7" id="KW-0408">Iron</keyword>
<keyword evidence="6 13" id="KW-0732">Signal</keyword>
<dbReference type="Proteomes" id="UP000240996">
    <property type="component" value="Unassembled WGS sequence"/>
</dbReference>
<evidence type="ECO:0000256" key="10">
    <source>
        <dbReference type="ARBA" id="ARBA00023136"/>
    </source>
</evidence>
<feature type="chain" id="PRO_5015500938" evidence="13">
    <location>
        <begin position="36"/>
        <end position="777"/>
    </location>
</feature>
<evidence type="ECO:0000313" key="17">
    <source>
        <dbReference type="Proteomes" id="UP000240996"/>
    </source>
</evidence>
<evidence type="ECO:0000256" key="4">
    <source>
        <dbReference type="ARBA" id="ARBA00022496"/>
    </source>
</evidence>
<reference evidence="16 17" key="1">
    <citation type="submission" date="2018-04" db="EMBL/GenBank/DDBJ databases">
        <title>Genomic Encyclopedia of Type Strains, Phase III (KMG-III): the genomes of soil and plant-associated and newly described type strains.</title>
        <authorList>
            <person name="Whitman W."/>
        </authorList>
    </citation>
    <scope>NUCLEOTIDE SEQUENCE [LARGE SCALE GENOMIC DNA]</scope>
    <source>
        <strain evidence="16 17">NW12</strain>
    </source>
</reference>
<evidence type="ECO:0000256" key="1">
    <source>
        <dbReference type="ARBA" id="ARBA00004571"/>
    </source>
</evidence>
<dbReference type="Gene3D" id="2.40.170.20">
    <property type="entry name" value="TonB-dependent receptor, beta-barrel domain"/>
    <property type="match status" value="1"/>
</dbReference>
<feature type="domain" description="TonB-dependent receptor plug" evidence="15">
    <location>
        <begin position="65"/>
        <end position="162"/>
    </location>
</feature>
<keyword evidence="11" id="KW-0998">Cell outer membrane</keyword>
<feature type="signal peptide" evidence="13">
    <location>
        <begin position="1"/>
        <end position="35"/>
    </location>
</feature>
<comment type="caution">
    <text evidence="16">The sequence shown here is derived from an EMBL/GenBank/DDBJ whole genome shotgun (WGS) entry which is preliminary data.</text>
</comment>
<evidence type="ECO:0000313" key="16">
    <source>
        <dbReference type="EMBL" id="PTM47421.1"/>
    </source>
</evidence>
<evidence type="ECO:0000256" key="5">
    <source>
        <dbReference type="ARBA" id="ARBA00022692"/>
    </source>
</evidence>
<keyword evidence="16" id="KW-0675">Receptor</keyword>
<dbReference type="Gene3D" id="2.170.130.10">
    <property type="entry name" value="TonB-dependent receptor, plug domain"/>
    <property type="match status" value="1"/>
</dbReference>
<dbReference type="PANTHER" id="PTHR32552">
    <property type="entry name" value="FERRICHROME IRON RECEPTOR-RELATED"/>
    <property type="match status" value="1"/>
</dbReference>
<proteinExistence type="inferred from homology"/>
<evidence type="ECO:0000256" key="7">
    <source>
        <dbReference type="ARBA" id="ARBA00023004"/>
    </source>
</evidence>